<proteinExistence type="predicted"/>
<dbReference type="InterPro" id="IPR023210">
    <property type="entry name" value="NADP_OxRdtase_dom"/>
</dbReference>
<feature type="domain" description="NADP-dependent oxidoreductase" evidence="2">
    <location>
        <begin position="18"/>
        <end position="297"/>
    </location>
</feature>
<dbReference type="STRING" id="1449351.RISW2_13280"/>
<dbReference type="InterPro" id="IPR050523">
    <property type="entry name" value="AKR_Detox_Biosynth"/>
</dbReference>
<accession>X7F3Y6</accession>
<dbReference type="eggNOG" id="COG0667">
    <property type="taxonomic scope" value="Bacteria"/>
</dbReference>
<dbReference type="RefSeq" id="WP_043773514.1">
    <property type="nucleotide sequence ID" value="NZ_JAME01000030.1"/>
</dbReference>
<dbReference type="InterPro" id="IPR036812">
    <property type="entry name" value="NAD(P)_OxRdtase_dom_sf"/>
</dbReference>
<evidence type="ECO:0000313" key="3">
    <source>
        <dbReference type="EMBL" id="ETX27607.1"/>
    </source>
</evidence>
<dbReference type="Gene3D" id="3.20.20.100">
    <property type="entry name" value="NADP-dependent oxidoreductase domain"/>
    <property type="match status" value="1"/>
</dbReference>
<organism evidence="3 4">
    <name type="scientific">Roseivivax isoporae LMG 25204</name>
    <dbReference type="NCBI Taxonomy" id="1449351"/>
    <lineage>
        <taxon>Bacteria</taxon>
        <taxon>Pseudomonadati</taxon>
        <taxon>Pseudomonadota</taxon>
        <taxon>Alphaproteobacteria</taxon>
        <taxon>Rhodobacterales</taxon>
        <taxon>Roseobacteraceae</taxon>
        <taxon>Roseivivax</taxon>
    </lineage>
</organism>
<dbReference type="PANTHER" id="PTHR43364">
    <property type="entry name" value="NADH-SPECIFIC METHYLGLYOXAL REDUCTASE-RELATED"/>
    <property type="match status" value="1"/>
</dbReference>
<evidence type="ECO:0000256" key="1">
    <source>
        <dbReference type="ARBA" id="ARBA00023002"/>
    </source>
</evidence>
<reference evidence="3 4" key="1">
    <citation type="submission" date="2014-01" db="EMBL/GenBank/DDBJ databases">
        <title>Roseivivax isoporae LMG 25204 Genome Sequencing.</title>
        <authorList>
            <person name="Lai Q."/>
            <person name="Li G."/>
            <person name="Shao Z."/>
        </authorList>
    </citation>
    <scope>NUCLEOTIDE SEQUENCE [LARGE SCALE GENOMIC DNA]</scope>
    <source>
        <strain evidence="3 4">LMG 25204</strain>
    </source>
</reference>
<keyword evidence="1" id="KW-0560">Oxidoreductase</keyword>
<gene>
    <name evidence="3" type="ORF">RISW2_13280</name>
</gene>
<keyword evidence="4" id="KW-1185">Reference proteome</keyword>
<comment type="caution">
    <text evidence="3">The sequence shown here is derived from an EMBL/GenBank/DDBJ whole genome shotgun (WGS) entry which is preliminary data.</text>
</comment>
<name>X7F3Y6_9RHOB</name>
<sequence length="311" mass="33338">MTTTLTTPDGSAVPPYAFGTMQFGGRADEAQSRALFDACRAAGIRHFDTAWVYTEGRSETLLGRFAAAERDALFIATKVANTPGCGRAAIRSQFDTCRSRLGMDRIDLLYLHRFDPDTPLEETIGTLAELQDEGLVRHLGLSNSAAWQVMKAQAIATRLGTRIDVLQPMYNVVKRQAEVEILPMCASEGILPVPYSPLGGGLLTGKYAAGSSGRLTEDTMYARRYGAPEMHAAAAGLAEIARDVGIDPATLAVAWVARHAARPVPILSARSVEQVAPSLAAMGFDMDDALYARISALMPPPPPATDRSEEA</sequence>
<dbReference type="SUPFAM" id="SSF51430">
    <property type="entry name" value="NAD(P)-linked oxidoreductase"/>
    <property type="match status" value="1"/>
</dbReference>
<dbReference type="EMBL" id="JAME01000030">
    <property type="protein sequence ID" value="ETX27607.1"/>
    <property type="molecule type" value="Genomic_DNA"/>
</dbReference>
<dbReference type="OrthoDB" id="9803483at2"/>
<dbReference type="AlphaFoldDB" id="X7F3Y6"/>
<protein>
    <submittedName>
        <fullName evidence="3">Aldo/keto reductase</fullName>
    </submittedName>
</protein>
<dbReference type="Pfam" id="PF00248">
    <property type="entry name" value="Aldo_ket_red"/>
    <property type="match status" value="1"/>
</dbReference>
<evidence type="ECO:0000313" key="4">
    <source>
        <dbReference type="Proteomes" id="UP000023430"/>
    </source>
</evidence>
<dbReference type="GO" id="GO:0005829">
    <property type="term" value="C:cytosol"/>
    <property type="evidence" value="ECO:0007669"/>
    <property type="project" value="TreeGrafter"/>
</dbReference>
<dbReference type="GO" id="GO:0016491">
    <property type="term" value="F:oxidoreductase activity"/>
    <property type="evidence" value="ECO:0007669"/>
    <property type="project" value="UniProtKB-KW"/>
</dbReference>
<dbReference type="PANTHER" id="PTHR43364:SF4">
    <property type="entry name" value="NAD(P)-LINKED OXIDOREDUCTASE SUPERFAMILY PROTEIN"/>
    <property type="match status" value="1"/>
</dbReference>
<dbReference type="Proteomes" id="UP000023430">
    <property type="component" value="Unassembled WGS sequence"/>
</dbReference>
<evidence type="ECO:0000259" key="2">
    <source>
        <dbReference type="Pfam" id="PF00248"/>
    </source>
</evidence>
<dbReference type="PATRIC" id="fig|1449351.3.peg.3530"/>